<organism evidence="7 8">
    <name type="scientific">Enemella evansiae</name>
    <dbReference type="NCBI Taxonomy" id="2016499"/>
    <lineage>
        <taxon>Bacteria</taxon>
        <taxon>Bacillati</taxon>
        <taxon>Actinomycetota</taxon>
        <taxon>Actinomycetes</taxon>
        <taxon>Propionibacteriales</taxon>
        <taxon>Propionibacteriaceae</taxon>
        <taxon>Enemella</taxon>
    </lineage>
</organism>
<keyword evidence="2 5" id="KW-0479">Metal-binding</keyword>
<dbReference type="InterPro" id="IPR011032">
    <property type="entry name" value="GroES-like_sf"/>
</dbReference>
<dbReference type="SUPFAM" id="SSF51735">
    <property type="entry name" value="NAD(P)-binding Rossmann-fold domains"/>
    <property type="match status" value="1"/>
</dbReference>
<dbReference type="Pfam" id="PF00107">
    <property type="entry name" value="ADH_zinc_N"/>
    <property type="match status" value="1"/>
</dbReference>
<dbReference type="EMBL" id="NMVO01000016">
    <property type="protein sequence ID" value="OYO10580.1"/>
    <property type="molecule type" value="Genomic_DNA"/>
</dbReference>
<dbReference type="AlphaFoldDB" id="A0A255G3U1"/>
<dbReference type="InterPro" id="IPR020843">
    <property type="entry name" value="ER"/>
</dbReference>
<evidence type="ECO:0000256" key="5">
    <source>
        <dbReference type="RuleBase" id="RU361277"/>
    </source>
</evidence>
<name>A0A255G3U1_9ACTN</name>
<dbReference type="SUPFAM" id="SSF50129">
    <property type="entry name" value="GroES-like"/>
    <property type="match status" value="1"/>
</dbReference>
<keyword evidence="4" id="KW-0560">Oxidoreductase</keyword>
<dbReference type="Proteomes" id="UP000215896">
    <property type="component" value="Unassembled WGS sequence"/>
</dbReference>
<dbReference type="InterPro" id="IPR013149">
    <property type="entry name" value="ADH-like_C"/>
</dbReference>
<evidence type="ECO:0000256" key="1">
    <source>
        <dbReference type="ARBA" id="ARBA00001947"/>
    </source>
</evidence>
<evidence type="ECO:0000256" key="4">
    <source>
        <dbReference type="ARBA" id="ARBA00023002"/>
    </source>
</evidence>
<evidence type="ECO:0000313" key="7">
    <source>
        <dbReference type="EMBL" id="OYO10580.1"/>
    </source>
</evidence>
<dbReference type="SMART" id="SM00829">
    <property type="entry name" value="PKS_ER"/>
    <property type="match status" value="1"/>
</dbReference>
<dbReference type="PANTHER" id="PTHR43401:SF5">
    <property type="entry name" value="ALCOHOL DEHYDROGENASE-RELATED"/>
    <property type="match status" value="1"/>
</dbReference>
<dbReference type="InterPro" id="IPR050129">
    <property type="entry name" value="Zn_alcohol_dh"/>
</dbReference>
<protein>
    <submittedName>
        <fullName evidence="7">Alcohol dehydrogenase</fullName>
    </submittedName>
</protein>
<dbReference type="InterPro" id="IPR013154">
    <property type="entry name" value="ADH-like_N"/>
</dbReference>
<comment type="similarity">
    <text evidence="5">Belongs to the zinc-containing alcohol dehydrogenase family.</text>
</comment>
<dbReference type="Gene3D" id="3.40.50.720">
    <property type="entry name" value="NAD(P)-binding Rossmann-like Domain"/>
    <property type="match status" value="1"/>
</dbReference>
<dbReference type="RefSeq" id="WP_094406279.1">
    <property type="nucleotide sequence ID" value="NZ_NMVO01000016.1"/>
</dbReference>
<dbReference type="Gene3D" id="3.90.180.10">
    <property type="entry name" value="Medium-chain alcohol dehydrogenases, catalytic domain"/>
    <property type="match status" value="1"/>
</dbReference>
<feature type="domain" description="Enoyl reductase (ER)" evidence="6">
    <location>
        <begin position="7"/>
        <end position="327"/>
    </location>
</feature>
<evidence type="ECO:0000313" key="8">
    <source>
        <dbReference type="Proteomes" id="UP000215896"/>
    </source>
</evidence>
<comment type="caution">
    <text evidence="7">The sequence shown here is derived from an EMBL/GenBank/DDBJ whole genome shotgun (WGS) entry which is preliminary data.</text>
</comment>
<dbReference type="InterPro" id="IPR036291">
    <property type="entry name" value="NAD(P)-bd_dom_sf"/>
</dbReference>
<comment type="cofactor">
    <cofactor evidence="1 5">
        <name>Zn(2+)</name>
        <dbReference type="ChEBI" id="CHEBI:29105"/>
    </cofactor>
</comment>
<dbReference type="PROSITE" id="PS00059">
    <property type="entry name" value="ADH_ZINC"/>
    <property type="match status" value="1"/>
</dbReference>
<evidence type="ECO:0000259" key="6">
    <source>
        <dbReference type="SMART" id="SM00829"/>
    </source>
</evidence>
<gene>
    <name evidence="7" type="ORF">CGZ94_16345</name>
</gene>
<dbReference type="CDD" id="cd08234">
    <property type="entry name" value="threonine_DH_like"/>
    <property type="match status" value="1"/>
</dbReference>
<dbReference type="PANTHER" id="PTHR43401">
    <property type="entry name" value="L-THREONINE 3-DEHYDROGENASE"/>
    <property type="match status" value="1"/>
</dbReference>
<dbReference type="OrthoDB" id="9797931at2"/>
<dbReference type="GO" id="GO:0016491">
    <property type="term" value="F:oxidoreductase activity"/>
    <property type="evidence" value="ECO:0007669"/>
    <property type="project" value="UniProtKB-KW"/>
</dbReference>
<evidence type="ECO:0000256" key="2">
    <source>
        <dbReference type="ARBA" id="ARBA00022723"/>
    </source>
</evidence>
<sequence length="328" mass="34352">MRAAVFTTPGEVEVAEVPDPAPAADEVVIDVAAVGICGTDLHILDGDFNSTLPIVPGHEFAGVVMAVGSEVSTLTVGDRVGVDPSHICGRCRPCRRGRTNLCEVAGGYGTTWNGGAAEFAAIRERHCVRLPDSIETGAATLIEPLSCAIRGYDVARASIGDRALIYGAGTMGLMMLQLAKLTGLAEVHVVDISTDRLVAATELGCTSTATSADDLPHRSWDLVIDASGSAAAIQDGIPRVERGGTYLQFGVPPSATQVVIEPYRIYHEEITVTGSMATLNSYARAVDLFATGAIDPSFFISDRFPLAEYPAALEAVRAGAGRKVQVLP</sequence>
<keyword evidence="8" id="KW-1185">Reference proteome</keyword>
<proteinExistence type="inferred from homology"/>
<dbReference type="InterPro" id="IPR002328">
    <property type="entry name" value="ADH_Zn_CS"/>
</dbReference>
<dbReference type="GO" id="GO:0008270">
    <property type="term" value="F:zinc ion binding"/>
    <property type="evidence" value="ECO:0007669"/>
    <property type="project" value="InterPro"/>
</dbReference>
<reference evidence="7 8" key="1">
    <citation type="submission" date="2017-07" db="EMBL/GenBank/DDBJ databases">
        <title>Draft whole genome sequences of clinical Proprionibacteriaceae strains.</title>
        <authorList>
            <person name="Bernier A.-M."/>
            <person name="Bernard K."/>
            <person name="Domingo M.-C."/>
        </authorList>
    </citation>
    <scope>NUCLEOTIDE SEQUENCE [LARGE SCALE GENOMIC DNA]</scope>
    <source>
        <strain evidence="7 8">NML 030167</strain>
    </source>
</reference>
<accession>A0A255G3U1</accession>
<dbReference type="Pfam" id="PF08240">
    <property type="entry name" value="ADH_N"/>
    <property type="match status" value="1"/>
</dbReference>
<keyword evidence="3 5" id="KW-0862">Zinc</keyword>
<evidence type="ECO:0000256" key="3">
    <source>
        <dbReference type="ARBA" id="ARBA00022833"/>
    </source>
</evidence>